<keyword evidence="2" id="KW-1185">Reference proteome</keyword>
<evidence type="ECO:0000313" key="1">
    <source>
        <dbReference type="EMBL" id="KAJ8012505.1"/>
    </source>
</evidence>
<name>A0ACC2H9W0_DALPE</name>
<dbReference type="Proteomes" id="UP001157502">
    <property type="component" value="Chromosome 4"/>
</dbReference>
<evidence type="ECO:0000313" key="2">
    <source>
        <dbReference type="Proteomes" id="UP001157502"/>
    </source>
</evidence>
<reference evidence="1" key="1">
    <citation type="submission" date="2021-05" db="EMBL/GenBank/DDBJ databases">
        <authorList>
            <person name="Pan Q."/>
            <person name="Jouanno E."/>
            <person name="Zahm M."/>
            <person name="Klopp C."/>
            <person name="Cabau C."/>
            <person name="Louis A."/>
            <person name="Berthelot C."/>
            <person name="Parey E."/>
            <person name="Roest Crollius H."/>
            <person name="Montfort J."/>
            <person name="Robinson-Rechavi M."/>
            <person name="Bouchez O."/>
            <person name="Lampietro C."/>
            <person name="Lopez Roques C."/>
            <person name="Donnadieu C."/>
            <person name="Postlethwait J."/>
            <person name="Bobe J."/>
            <person name="Dillon D."/>
            <person name="Chandos A."/>
            <person name="von Hippel F."/>
            <person name="Guiguen Y."/>
        </authorList>
    </citation>
    <scope>NUCLEOTIDE SEQUENCE</scope>
    <source>
        <strain evidence="1">YG-Jan2019</strain>
    </source>
</reference>
<accession>A0ACC2H9W0</accession>
<dbReference type="EMBL" id="CM055731">
    <property type="protein sequence ID" value="KAJ8012505.1"/>
    <property type="molecule type" value="Genomic_DNA"/>
</dbReference>
<comment type="caution">
    <text evidence="1">The sequence shown here is derived from an EMBL/GenBank/DDBJ whole genome shotgun (WGS) entry which is preliminary data.</text>
</comment>
<sequence length="100" mass="11253">MLTVFARRLLCQFLRRTAGRFTRSDPGEKSDSQADTIMHRAVLRRVEEVVRTAHQQDPGPGNGPPGRLFVPEEARASVLHWARASNLTCHLGVTRTMVFL</sequence>
<organism evidence="1 2">
    <name type="scientific">Dallia pectoralis</name>
    <name type="common">Alaska blackfish</name>
    <dbReference type="NCBI Taxonomy" id="75939"/>
    <lineage>
        <taxon>Eukaryota</taxon>
        <taxon>Metazoa</taxon>
        <taxon>Chordata</taxon>
        <taxon>Craniata</taxon>
        <taxon>Vertebrata</taxon>
        <taxon>Euteleostomi</taxon>
        <taxon>Actinopterygii</taxon>
        <taxon>Neopterygii</taxon>
        <taxon>Teleostei</taxon>
        <taxon>Protacanthopterygii</taxon>
        <taxon>Esociformes</taxon>
        <taxon>Umbridae</taxon>
        <taxon>Dallia</taxon>
    </lineage>
</organism>
<gene>
    <name evidence="1" type="ORF">DPEC_G00043520</name>
</gene>
<protein>
    <submittedName>
        <fullName evidence="1">Uncharacterized protein</fullName>
    </submittedName>
</protein>
<proteinExistence type="predicted"/>